<organism evidence="8 9">
    <name type="scientific">Amycolatopsis suaedae</name>
    <dbReference type="NCBI Taxonomy" id="2510978"/>
    <lineage>
        <taxon>Bacteria</taxon>
        <taxon>Bacillati</taxon>
        <taxon>Actinomycetota</taxon>
        <taxon>Actinomycetes</taxon>
        <taxon>Pseudonocardiales</taxon>
        <taxon>Pseudonocardiaceae</taxon>
        <taxon>Amycolatopsis</taxon>
    </lineage>
</organism>
<dbReference type="InterPro" id="IPR009075">
    <property type="entry name" value="AcylCo_DH/oxidase_C"/>
</dbReference>
<dbReference type="PANTHER" id="PTHR48083">
    <property type="entry name" value="MEDIUM-CHAIN SPECIFIC ACYL-COA DEHYDROGENASE, MITOCHONDRIAL-RELATED"/>
    <property type="match status" value="1"/>
</dbReference>
<comment type="similarity">
    <text evidence="2">Belongs to the acyl-CoA dehydrogenase family.</text>
</comment>
<dbReference type="PANTHER" id="PTHR48083:SF20">
    <property type="entry name" value="LONG-CHAIN SPECIFIC ACYL-COA DEHYDROGENASE, MITOCHONDRIAL"/>
    <property type="match status" value="1"/>
</dbReference>
<name>A0A4V2EM57_9PSEU</name>
<feature type="domain" description="Acyl-CoA dehydrogenase/oxidase N-terminal" evidence="7">
    <location>
        <begin position="6"/>
        <end position="104"/>
    </location>
</feature>
<evidence type="ECO:0000256" key="2">
    <source>
        <dbReference type="ARBA" id="ARBA00009347"/>
    </source>
</evidence>
<sequence>MSRWMTDEHRALAGLAYEFFSKECEPNEKRWGQQQHVDREVWRKAGSLGLLCASIPEEYGGGGGDFGHEAVIFDAQMKALAPSFGGSVHSAIIAHYINAYGTHDPAQGGAGVSLIVVETTRDGFSRGRNLQKVGQHGQDTCELFFDNVRVPASNLLGEEGKGFQYLMEQLPQERLALSVPAVASVECAVDLTVAYTKEREAFGKPILAFQNTRFELAECSTIASVARSFLDDCIVKHLAGDLTVADAAKAKWWLTEQQNVVADRCLQLFGGYGYVVEYPIARIWADSRIQKIYGGTNEIMKEIIGRFL</sequence>
<dbReference type="InterPro" id="IPR037069">
    <property type="entry name" value="AcylCoA_DH/ox_N_sf"/>
</dbReference>
<dbReference type="Gene3D" id="1.20.140.10">
    <property type="entry name" value="Butyryl-CoA Dehydrogenase, subunit A, domain 3"/>
    <property type="match status" value="1"/>
</dbReference>
<keyword evidence="4" id="KW-0274">FAD</keyword>
<dbReference type="AlphaFoldDB" id="A0A4V2EM57"/>
<dbReference type="Proteomes" id="UP000292003">
    <property type="component" value="Unassembled WGS sequence"/>
</dbReference>
<dbReference type="GO" id="GO:0050660">
    <property type="term" value="F:flavin adenine dinucleotide binding"/>
    <property type="evidence" value="ECO:0007669"/>
    <property type="project" value="InterPro"/>
</dbReference>
<dbReference type="GO" id="GO:0033539">
    <property type="term" value="P:fatty acid beta-oxidation using acyl-CoA dehydrogenase"/>
    <property type="evidence" value="ECO:0007669"/>
    <property type="project" value="TreeGrafter"/>
</dbReference>
<evidence type="ECO:0000256" key="1">
    <source>
        <dbReference type="ARBA" id="ARBA00001974"/>
    </source>
</evidence>
<evidence type="ECO:0000259" key="7">
    <source>
        <dbReference type="Pfam" id="PF02771"/>
    </source>
</evidence>
<evidence type="ECO:0000256" key="5">
    <source>
        <dbReference type="ARBA" id="ARBA00023002"/>
    </source>
</evidence>
<dbReference type="EMBL" id="SFCC01000005">
    <property type="protein sequence ID" value="RZQ63905.1"/>
    <property type="molecule type" value="Genomic_DNA"/>
</dbReference>
<evidence type="ECO:0000313" key="8">
    <source>
        <dbReference type="EMBL" id="RZQ63905.1"/>
    </source>
</evidence>
<evidence type="ECO:0000259" key="6">
    <source>
        <dbReference type="Pfam" id="PF00441"/>
    </source>
</evidence>
<dbReference type="InterPro" id="IPR050741">
    <property type="entry name" value="Acyl-CoA_dehydrogenase"/>
</dbReference>
<dbReference type="GO" id="GO:0005737">
    <property type="term" value="C:cytoplasm"/>
    <property type="evidence" value="ECO:0007669"/>
    <property type="project" value="TreeGrafter"/>
</dbReference>
<feature type="domain" description="Acyl-CoA dehydrogenase/oxidase C-terminal" evidence="6">
    <location>
        <begin position="160"/>
        <end position="307"/>
    </location>
</feature>
<dbReference type="InterPro" id="IPR036250">
    <property type="entry name" value="AcylCo_DH-like_C"/>
</dbReference>
<evidence type="ECO:0000256" key="3">
    <source>
        <dbReference type="ARBA" id="ARBA00022630"/>
    </source>
</evidence>
<dbReference type="Pfam" id="PF00441">
    <property type="entry name" value="Acyl-CoA_dh_1"/>
    <property type="match status" value="1"/>
</dbReference>
<reference evidence="8 9" key="1">
    <citation type="submission" date="2019-02" db="EMBL/GenBank/DDBJ databases">
        <title>Draft genome sequence of Amycolatopsis sp. 8-3EHSu isolated from roots of Suaeda maritima.</title>
        <authorList>
            <person name="Duangmal K."/>
            <person name="Chantavorakit T."/>
        </authorList>
    </citation>
    <scope>NUCLEOTIDE SEQUENCE [LARGE SCALE GENOMIC DNA]</scope>
    <source>
        <strain evidence="8 9">8-3EHSu</strain>
    </source>
</reference>
<dbReference type="InterPro" id="IPR009100">
    <property type="entry name" value="AcylCoA_DH/oxidase_NM_dom_sf"/>
</dbReference>
<accession>A0A4V2EM57</accession>
<dbReference type="PROSITE" id="PS00073">
    <property type="entry name" value="ACYL_COA_DH_2"/>
    <property type="match status" value="1"/>
</dbReference>
<dbReference type="InterPro" id="IPR013786">
    <property type="entry name" value="AcylCoA_DH/ox_N"/>
</dbReference>
<protein>
    <submittedName>
        <fullName evidence="8">Acyl-CoA dehydrogenase</fullName>
    </submittedName>
</protein>
<evidence type="ECO:0000256" key="4">
    <source>
        <dbReference type="ARBA" id="ARBA00022827"/>
    </source>
</evidence>
<dbReference type="GO" id="GO:0003995">
    <property type="term" value="F:acyl-CoA dehydrogenase activity"/>
    <property type="evidence" value="ECO:0007669"/>
    <property type="project" value="InterPro"/>
</dbReference>
<dbReference type="RefSeq" id="WP_130475430.1">
    <property type="nucleotide sequence ID" value="NZ_SFCC01000005.1"/>
</dbReference>
<keyword evidence="9" id="KW-1185">Reference proteome</keyword>
<proteinExistence type="inferred from homology"/>
<dbReference type="Gene3D" id="2.40.110.10">
    <property type="entry name" value="Butyryl-CoA Dehydrogenase, subunit A, domain 2"/>
    <property type="match status" value="1"/>
</dbReference>
<dbReference type="SUPFAM" id="SSF56645">
    <property type="entry name" value="Acyl-CoA dehydrogenase NM domain-like"/>
    <property type="match status" value="1"/>
</dbReference>
<dbReference type="InterPro" id="IPR006089">
    <property type="entry name" value="Acyl-CoA_DH_CS"/>
</dbReference>
<evidence type="ECO:0000313" key="9">
    <source>
        <dbReference type="Proteomes" id="UP000292003"/>
    </source>
</evidence>
<comment type="caution">
    <text evidence="8">The sequence shown here is derived from an EMBL/GenBank/DDBJ whole genome shotgun (WGS) entry which is preliminary data.</text>
</comment>
<keyword evidence="3" id="KW-0285">Flavoprotein</keyword>
<dbReference type="Gene3D" id="1.10.540.10">
    <property type="entry name" value="Acyl-CoA dehydrogenase/oxidase, N-terminal domain"/>
    <property type="match status" value="1"/>
</dbReference>
<keyword evidence="5" id="KW-0560">Oxidoreductase</keyword>
<gene>
    <name evidence="8" type="ORF">EWH70_12220</name>
</gene>
<dbReference type="Pfam" id="PF02771">
    <property type="entry name" value="Acyl-CoA_dh_N"/>
    <property type="match status" value="1"/>
</dbReference>
<dbReference type="OrthoDB" id="8876745at2"/>
<dbReference type="SUPFAM" id="SSF47203">
    <property type="entry name" value="Acyl-CoA dehydrogenase C-terminal domain-like"/>
    <property type="match status" value="1"/>
</dbReference>
<dbReference type="FunFam" id="1.20.140.10:FF:000001">
    <property type="entry name" value="Acyl-CoA dehydrogenase"/>
    <property type="match status" value="1"/>
</dbReference>
<comment type="cofactor">
    <cofactor evidence="1">
        <name>FAD</name>
        <dbReference type="ChEBI" id="CHEBI:57692"/>
    </cofactor>
</comment>
<dbReference type="InterPro" id="IPR046373">
    <property type="entry name" value="Acyl-CoA_Oxase/DH_mid-dom_sf"/>
</dbReference>